<dbReference type="Pfam" id="PF02263">
    <property type="entry name" value="GBP"/>
    <property type="match status" value="1"/>
</dbReference>
<gene>
    <name evidence="2" type="ORF">POSPLADRAFT_1121180</name>
</gene>
<dbReference type="GO" id="GO:0005525">
    <property type="term" value="F:GTP binding"/>
    <property type="evidence" value="ECO:0007669"/>
    <property type="project" value="InterPro"/>
</dbReference>
<proteinExistence type="predicted"/>
<dbReference type="Proteomes" id="UP000194127">
    <property type="component" value="Unassembled WGS sequence"/>
</dbReference>
<dbReference type="STRING" id="670580.A0A1X6MVC0"/>
<accession>A0A1X6MVC0</accession>
<protein>
    <recommendedName>
        <fullName evidence="1">Guanylate-binding protein N-terminal domain-containing protein</fullName>
    </recommendedName>
</protein>
<evidence type="ECO:0000313" key="2">
    <source>
        <dbReference type="EMBL" id="OSX60153.1"/>
    </source>
</evidence>
<dbReference type="PANTHER" id="PTHR22796:SF1">
    <property type="entry name" value="VWFA DOMAIN-CONTAINING PROTEIN"/>
    <property type="match status" value="1"/>
</dbReference>
<dbReference type="SUPFAM" id="SSF52540">
    <property type="entry name" value="P-loop containing nucleoside triphosphate hydrolases"/>
    <property type="match status" value="1"/>
</dbReference>
<dbReference type="AlphaFoldDB" id="A0A1X6MVC0"/>
<feature type="non-terminal residue" evidence="2">
    <location>
        <position position="1"/>
    </location>
</feature>
<dbReference type="GeneID" id="36328464"/>
<dbReference type="OrthoDB" id="2343366at2759"/>
<evidence type="ECO:0000259" key="1">
    <source>
        <dbReference type="Pfam" id="PF02263"/>
    </source>
</evidence>
<dbReference type="InterPro" id="IPR027417">
    <property type="entry name" value="P-loop_NTPase"/>
</dbReference>
<dbReference type="Gene3D" id="3.40.50.300">
    <property type="entry name" value="P-loop containing nucleotide triphosphate hydrolases"/>
    <property type="match status" value="1"/>
</dbReference>
<name>A0A1X6MVC0_9APHY</name>
<evidence type="ECO:0000313" key="3">
    <source>
        <dbReference type="Proteomes" id="UP000194127"/>
    </source>
</evidence>
<dbReference type="InterPro" id="IPR015894">
    <property type="entry name" value="Guanylate-bd_N"/>
</dbReference>
<sequence length="455" mass="50670">ISSFERSTRKPTGTELSAISVAAFQYETFVSHLDPGSNVSRFCAGEWLADILCLIPIQIAVARENRFIPIKDGVFSNNLERSLLGADVPRIINSLSFGWYESLFQSYMAHKPVKVVSSMGEQSVGKSFALNHLVDTSFAGSAMRTTEGVWMSVAPLDDSIIVALDFEGVHSIERSAQEDTLLVLFNTAISNLVLFRNNFALSRDITGLFKSFQSSSSVLDPTANPTLFRSTLVIIIKACDVVESDTNEIVKEFKLKFQQIVQQEQGSNFISQLHGGKLAIVPWPVIESRQFYTLFNSMKRQLDKQELTHSGGSVFLQTLKTLMAKLKANDWGALSQTMAAHRAQLLLALLPRALALGATEIVPEREPLKDFDTNIVVAKPDTSARFFLSELSHEEGAPGRDNALATVVRSWDQFSERTTVQEEPWIGELTKFVDHVVQLRIEAVEEWLSMNTARY</sequence>
<organism evidence="2 3">
    <name type="scientific">Postia placenta MAD-698-R-SB12</name>
    <dbReference type="NCBI Taxonomy" id="670580"/>
    <lineage>
        <taxon>Eukaryota</taxon>
        <taxon>Fungi</taxon>
        <taxon>Dikarya</taxon>
        <taxon>Basidiomycota</taxon>
        <taxon>Agaricomycotina</taxon>
        <taxon>Agaricomycetes</taxon>
        <taxon>Polyporales</taxon>
        <taxon>Adustoporiaceae</taxon>
        <taxon>Rhodonia</taxon>
    </lineage>
</organism>
<dbReference type="GO" id="GO:0003924">
    <property type="term" value="F:GTPase activity"/>
    <property type="evidence" value="ECO:0007669"/>
    <property type="project" value="InterPro"/>
</dbReference>
<dbReference type="PANTHER" id="PTHR22796">
    <property type="entry name" value="URG4-RELATED"/>
    <property type="match status" value="1"/>
</dbReference>
<reference evidence="2 3" key="1">
    <citation type="submission" date="2017-04" db="EMBL/GenBank/DDBJ databases">
        <title>Genome Sequence of the Model Brown-Rot Fungus Postia placenta SB12.</title>
        <authorList>
            <consortium name="DOE Joint Genome Institute"/>
            <person name="Gaskell J."/>
            <person name="Kersten P."/>
            <person name="Larrondo L.F."/>
            <person name="Canessa P."/>
            <person name="Martinez D."/>
            <person name="Hibbett D."/>
            <person name="Schmoll M."/>
            <person name="Kubicek C.P."/>
            <person name="Martinez A.T."/>
            <person name="Yadav J."/>
            <person name="Master E."/>
            <person name="Magnuson J.K."/>
            <person name="James T."/>
            <person name="Yaver D."/>
            <person name="Berka R."/>
            <person name="Labutti K."/>
            <person name="Lipzen A."/>
            <person name="Aerts A."/>
            <person name="Barry K."/>
            <person name="Henrissat B."/>
            <person name="Blanchette R."/>
            <person name="Grigoriev I."/>
            <person name="Cullen D."/>
        </authorList>
    </citation>
    <scope>NUCLEOTIDE SEQUENCE [LARGE SCALE GENOMIC DNA]</scope>
    <source>
        <strain evidence="2 3">MAD-698-R-SB12</strain>
    </source>
</reference>
<dbReference type="RefSeq" id="XP_024336947.1">
    <property type="nucleotide sequence ID" value="XM_024483515.1"/>
</dbReference>
<keyword evidence="3" id="KW-1185">Reference proteome</keyword>
<dbReference type="EMBL" id="KZ110600">
    <property type="protein sequence ID" value="OSX60153.1"/>
    <property type="molecule type" value="Genomic_DNA"/>
</dbReference>
<feature type="non-terminal residue" evidence="2">
    <location>
        <position position="455"/>
    </location>
</feature>
<feature type="domain" description="Guanylate-binding protein N-terminal" evidence="1">
    <location>
        <begin position="108"/>
        <end position="184"/>
    </location>
</feature>